<keyword evidence="1" id="KW-0472">Membrane</keyword>
<gene>
    <name evidence="2" type="ORF">LCDVSa031L</name>
</gene>
<keyword evidence="3" id="KW-1185">Reference proteome</keyword>
<dbReference type="OrthoDB" id="27137at10239"/>
<proteinExistence type="predicted"/>
<evidence type="ECO:0000313" key="2">
    <source>
        <dbReference type="EMBL" id="AOC55115.1"/>
    </source>
</evidence>
<evidence type="ECO:0000313" key="3">
    <source>
        <dbReference type="Proteomes" id="UP000149121"/>
    </source>
</evidence>
<dbReference type="Proteomes" id="UP000149121">
    <property type="component" value="Segment"/>
</dbReference>
<accession>A0A1B2RVU9</accession>
<organism evidence="2 3">
    <name type="scientific">Lymphocystis disease virus 3</name>
    <dbReference type="NCBI Taxonomy" id="2560566"/>
    <lineage>
        <taxon>Viruses</taxon>
        <taxon>Varidnaviria</taxon>
        <taxon>Bamfordvirae</taxon>
        <taxon>Nucleocytoviricota</taxon>
        <taxon>Megaviricetes</taxon>
        <taxon>Pimascovirales</taxon>
        <taxon>Pimascovirales incertae sedis</taxon>
        <taxon>Iridoviridae</taxon>
        <taxon>Alphairidovirinae</taxon>
        <taxon>Lymphocystivirus</taxon>
        <taxon>Lymphocystivirus sparus1</taxon>
    </lineage>
</organism>
<sequence>MFLGFISYNQTILTMFVAAGILIEKIPFSDDAKLIVFNKTALFLIDVRSDCNFYEAKRYNLLKFDPLHYDISFLMYSADTQYAETYDLSDTRVILNDVSYYLDSIKGCSVHLIITIASLLSTFLILTCSILTAVLTVKYFYIKHRAALPSASIIVLSDLPPVYEI</sequence>
<protein>
    <submittedName>
        <fullName evidence="2">Uncharacterized protein</fullName>
    </submittedName>
</protein>
<feature type="transmembrane region" description="Helical" evidence="1">
    <location>
        <begin position="112"/>
        <end position="135"/>
    </location>
</feature>
<dbReference type="EMBL" id="KX643370">
    <property type="protein sequence ID" value="AOC55115.1"/>
    <property type="molecule type" value="Genomic_DNA"/>
</dbReference>
<keyword evidence="1" id="KW-1133">Transmembrane helix</keyword>
<name>A0A1B2RVU9_9VIRU</name>
<keyword evidence="1" id="KW-0812">Transmembrane</keyword>
<evidence type="ECO:0000256" key="1">
    <source>
        <dbReference type="SAM" id="Phobius"/>
    </source>
</evidence>
<reference evidence="2 3" key="1">
    <citation type="journal article" date="2016" name="J. Virol.">
        <title>Concurrence of Iridovirus, Polyomavirus, and a Unique Member of a New Group of Fish Papillomaviruses in Lymphocystis Disease-Affected Gilthead Sea Bream.</title>
        <authorList>
            <person name="Lopez-Bueno A."/>
            <person name="Mavian C."/>
            <person name="Labella A.M."/>
            <person name="Castro D."/>
            <person name="Borrego J.J."/>
            <person name="Alcami A."/>
            <person name="Alejo A."/>
        </authorList>
    </citation>
    <scope>NUCLEOTIDE SEQUENCE [LARGE SCALE GENOMIC DNA]</scope>
    <source>
        <strain evidence="2">SA9</strain>
    </source>
</reference>
<dbReference type="KEGG" id="vg:30902607"/>